<evidence type="ECO:0000313" key="1">
    <source>
        <dbReference type="EMBL" id="EEQ28396.1"/>
    </source>
</evidence>
<reference evidence="2" key="1">
    <citation type="journal article" date="2012" name="MBio">
        <title>Comparative genome analysis of Trichophyton rubrum and related dermatophytes reveals candidate genes involved in infection.</title>
        <authorList>
            <person name="Martinez D.A."/>
            <person name="Oliver B.G."/>
            <person name="Graeser Y."/>
            <person name="Goldberg J.M."/>
            <person name="Li W."/>
            <person name="Martinez-Rossi N.M."/>
            <person name="Monod M."/>
            <person name="Shelest E."/>
            <person name="Barton R.C."/>
            <person name="Birch E."/>
            <person name="Brakhage A.A."/>
            <person name="Chen Z."/>
            <person name="Gurr S.J."/>
            <person name="Heiman D."/>
            <person name="Heitman J."/>
            <person name="Kosti I."/>
            <person name="Rossi A."/>
            <person name="Saif S."/>
            <person name="Samalova M."/>
            <person name="Saunders C.W."/>
            <person name="Shea T."/>
            <person name="Summerbell R.C."/>
            <person name="Xu J."/>
            <person name="Young S."/>
            <person name="Zeng Q."/>
            <person name="Birren B.W."/>
            <person name="Cuomo C.A."/>
            <person name="White T.C."/>
        </authorList>
    </citation>
    <scope>NUCLEOTIDE SEQUENCE [LARGE SCALE GENOMIC DNA]</scope>
    <source>
        <strain evidence="2">ATCC MYA-4605 / CBS 113480</strain>
    </source>
</reference>
<gene>
    <name evidence="1" type="ORF">MCYG_01284</name>
</gene>
<organism evidence="1 2">
    <name type="scientific">Arthroderma otae (strain ATCC MYA-4605 / CBS 113480)</name>
    <name type="common">Microsporum canis</name>
    <dbReference type="NCBI Taxonomy" id="554155"/>
    <lineage>
        <taxon>Eukaryota</taxon>
        <taxon>Fungi</taxon>
        <taxon>Dikarya</taxon>
        <taxon>Ascomycota</taxon>
        <taxon>Pezizomycotina</taxon>
        <taxon>Eurotiomycetes</taxon>
        <taxon>Eurotiomycetidae</taxon>
        <taxon>Onygenales</taxon>
        <taxon>Arthrodermataceae</taxon>
        <taxon>Microsporum</taxon>
    </lineage>
</organism>
<proteinExistence type="predicted"/>
<protein>
    <submittedName>
        <fullName evidence="1">Uncharacterized protein</fullName>
    </submittedName>
</protein>
<sequence length="99" mass="10659">MAVAHGLPPSEATELLMDIWNGSTPFGWSVQSVKGPPSARIPRGRPPSTYPLARQLIALLAKCGRDASVFEDVVRVLKAEYAKSPFALIGEKDTIIVIS</sequence>
<dbReference type="GeneID" id="9228801"/>
<dbReference type="Proteomes" id="UP000002035">
    <property type="component" value="Unassembled WGS sequence"/>
</dbReference>
<name>C5FES2_ARTOC</name>
<evidence type="ECO:0000313" key="2">
    <source>
        <dbReference type="Proteomes" id="UP000002035"/>
    </source>
</evidence>
<dbReference type="VEuPathDB" id="FungiDB:MCYG_01284"/>
<keyword evidence="2" id="KW-1185">Reference proteome</keyword>
<dbReference type="AlphaFoldDB" id="C5FES2"/>
<dbReference type="HOGENOM" id="CLU_2319864_0_0_1"/>
<dbReference type="RefSeq" id="XP_002851180.1">
    <property type="nucleotide sequence ID" value="XM_002851134.1"/>
</dbReference>
<accession>C5FES2</accession>
<dbReference type="EMBL" id="DS995701">
    <property type="protein sequence ID" value="EEQ28396.1"/>
    <property type="molecule type" value="Genomic_DNA"/>
</dbReference>